<dbReference type="InterPro" id="IPR015421">
    <property type="entry name" value="PyrdxlP-dep_Trfase_major"/>
</dbReference>
<dbReference type="PANTHER" id="PTHR14237:SF62">
    <property type="entry name" value="AMINOTRANSFERASE CLASS V DOMAIN-CONTAINING PROTEIN"/>
    <property type="match status" value="1"/>
</dbReference>
<dbReference type="InterPro" id="IPR015424">
    <property type="entry name" value="PyrdxlP-dep_Trfase"/>
</dbReference>
<organism evidence="2 3">
    <name type="scientific">Ceratodon purpureus</name>
    <name type="common">Fire moss</name>
    <name type="synonym">Dicranum purpureum</name>
    <dbReference type="NCBI Taxonomy" id="3225"/>
    <lineage>
        <taxon>Eukaryota</taxon>
        <taxon>Viridiplantae</taxon>
        <taxon>Streptophyta</taxon>
        <taxon>Embryophyta</taxon>
        <taxon>Bryophyta</taxon>
        <taxon>Bryophytina</taxon>
        <taxon>Bryopsida</taxon>
        <taxon>Dicranidae</taxon>
        <taxon>Pseudoditrichales</taxon>
        <taxon>Ditrichaceae</taxon>
        <taxon>Ceratodon</taxon>
    </lineage>
</organism>
<dbReference type="EMBL" id="CM026421">
    <property type="protein sequence ID" value="KAG0590158.1"/>
    <property type="molecule type" value="Genomic_DNA"/>
</dbReference>
<dbReference type="Pfam" id="PF00266">
    <property type="entry name" value="Aminotran_5"/>
    <property type="match status" value="1"/>
</dbReference>
<evidence type="ECO:0000259" key="1">
    <source>
        <dbReference type="Pfam" id="PF00266"/>
    </source>
</evidence>
<keyword evidence="3" id="KW-1185">Reference proteome</keyword>
<dbReference type="AlphaFoldDB" id="A0A8T0J5G4"/>
<accession>A0A8T0J5G4</accession>
<feature type="domain" description="Aminotransferase class V" evidence="1">
    <location>
        <begin position="263"/>
        <end position="575"/>
    </location>
</feature>
<sequence>MMFNSPGKLRSRTMPIVSDDEMEIHGNRMNFLALGESGHLSRTGGTPIKKLERSMKHSIDVESVTANLKKSASEGAIFRFKDTNMEFNGKGGDREHNPDLWTSKLDLPVNSNGDSRRILEPPLIATRPPSGLLPNRKAQMQQELMYSKVDSPRYGYVPTPFSGPEPTQSLDRTSSISSTWSSLDGNVTDDFLDYNEAEQRFLEANKEYSESLMIEMVRREEYPDLGLQRQTYLDYANFALASKFQTEEHTRVVMAEEHCLGNNLASHLLQHVSDVQLRLLRMFNTSKSAYSVVFTTSYRTAYRLVANAYPFRKGSPLLVCQDNHECVRQLINAATNAGGIPTLAPLGENDLCMTKSNLAPLLKRRFFHPSGSLFVYPAQSNITGIQHSMDWIGKAHKSGWQVLLDVSTLLPTAPLDLSQHVPDFVVGSFENMVGYPSSMGFVLVKRSTFCVSVNRIPETDFTESDTTITLTPKVPSWQGEDYHIVCEDEAPPFLLFASLNFGLQHLETLGIGAVNKRVKALSLWIVHNLKSLRHEDEFWHLVNVYSPFTEENRGNIVSFNVLECTGEHIKPTLVKKLAAKYRIALGVCSSMNPGVANLLGPPSQRKKNLSVFNERSSDFTCVQVSLGPMSNFEDAYRLVQFLMCFRNPDFCPTQSAKLKEESVTRMSLRHNT</sequence>
<dbReference type="Gene3D" id="3.40.640.10">
    <property type="entry name" value="Type I PLP-dependent aspartate aminotransferase-like (Major domain)"/>
    <property type="match status" value="1"/>
</dbReference>
<reference evidence="2" key="1">
    <citation type="submission" date="2020-06" db="EMBL/GenBank/DDBJ databases">
        <title>WGS assembly of Ceratodon purpureus strain R40.</title>
        <authorList>
            <person name="Carey S.B."/>
            <person name="Jenkins J."/>
            <person name="Shu S."/>
            <person name="Lovell J.T."/>
            <person name="Sreedasyam A."/>
            <person name="Maumus F."/>
            <person name="Tiley G.P."/>
            <person name="Fernandez-Pozo N."/>
            <person name="Barry K."/>
            <person name="Chen C."/>
            <person name="Wang M."/>
            <person name="Lipzen A."/>
            <person name="Daum C."/>
            <person name="Saski C.A."/>
            <person name="Payton A.C."/>
            <person name="Mcbreen J.C."/>
            <person name="Conrad R.E."/>
            <person name="Kollar L.M."/>
            <person name="Olsson S."/>
            <person name="Huttunen S."/>
            <person name="Landis J.B."/>
            <person name="Wickett N.J."/>
            <person name="Johnson M.G."/>
            <person name="Rensing S.A."/>
            <person name="Grimwood J."/>
            <person name="Schmutz J."/>
            <person name="Mcdaniel S.F."/>
        </authorList>
    </citation>
    <scope>NUCLEOTIDE SEQUENCE</scope>
    <source>
        <strain evidence="2">R40</strain>
    </source>
</reference>
<dbReference type="Gene3D" id="3.90.1150.10">
    <property type="entry name" value="Aspartate Aminotransferase, domain 1"/>
    <property type="match status" value="1"/>
</dbReference>
<gene>
    <name evidence="2" type="ORF">KC19_1G076900</name>
</gene>
<proteinExistence type="predicted"/>
<dbReference type="PANTHER" id="PTHR14237">
    <property type="entry name" value="MOLYBDOPTERIN COFACTOR SULFURASE MOSC"/>
    <property type="match status" value="1"/>
</dbReference>
<protein>
    <recommendedName>
        <fullName evidence="1">Aminotransferase class V domain-containing protein</fullName>
    </recommendedName>
</protein>
<dbReference type="InterPro" id="IPR015422">
    <property type="entry name" value="PyrdxlP-dep_Trfase_small"/>
</dbReference>
<evidence type="ECO:0000313" key="2">
    <source>
        <dbReference type="EMBL" id="KAG0590158.1"/>
    </source>
</evidence>
<evidence type="ECO:0000313" key="3">
    <source>
        <dbReference type="Proteomes" id="UP000822688"/>
    </source>
</evidence>
<comment type="caution">
    <text evidence="2">The sequence shown here is derived from an EMBL/GenBank/DDBJ whole genome shotgun (WGS) entry which is preliminary data.</text>
</comment>
<dbReference type="SUPFAM" id="SSF53383">
    <property type="entry name" value="PLP-dependent transferases"/>
    <property type="match status" value="1"/>
</dbReference>
<name>A0A8T0J5G4_CERPU</name>
<dbReference type="InterPro" id="IPR000192">
    <property type="entry name" value="Aminotrans_V_dom"/>
</dbReference>
<dbReference type="Proteomes" id="UP000822688">
    <property type="component" value="Chromosome 1"/>
</dbReference>